<dbReference type="SUPFAM" id="SSF46785">
    <property type="entry name" value="Winged helix' DNA-binding domain"/>
    <property type="match status" value="2"/>
</dbReference>
<dbReference type="AlphaFoldDB" id="A0A7X0SJE5"/>
<gene>
    <name evidence="2" type="ORF">H7C18_09060</name>
</gene>
<comment type="caution">
    <text evidence="2">The sequence shown here is derived from an EMBL/GenBank/DDBJ whole genome shotgun (WGS) entry which is preliminary data.</text>
</comment>
<proteinExistence type="predicted"/>
<dbReference type="InterPro" id="IPR036388">
    <property type="entry name" value="WH-like_DNA-bd_sf"/>
</dbReference>
<reference evidence="2 3" key="1">
    <citation type="submission" date="2020-08" db="EMBL/GenBank/DDBJ databases">
        <title>Cohnella phylogeny.</title>
        <authorList>
            <person name="Dunlap C."/>
        </authorList>
    </citation>
    <scope>NUCLEOTIDE SEQUENCE [LARGE SCALE GENOMIC DNA]</scope>
    <source>
        <strain evidence="2 3">CBP 2801</strain>
    </source>
</reference>
<evidence type="ECO:0000313" key="3">
    <source>
        <dbReference type="Proteomes" id="UP000564644"/>
    </source>
</evidence>
<dbReference type="RefSeq" id="WP_185128698.1">
    <property type="nucleotide sequence ID" value="NZ_JACJVO010000009.1"/>
</dbReference>
<dbReference type="Gene3D" id="1.10.10.10">
    <property type="entry name" value="Winged helix-like DNA-binding domain superfamily/Winged helix DNA-binding domain"/>
    <property type="match status" value="1"/>
</dbReference>
<evidence type="ECO:0000256" key="1">
    <source>
        <dbReference type="SAM" id="Coils"/>
    </source>
</evidence>
<keyword evidence="1" id="KW-0175">Coiled coil</keyword>
<dbReference type="Proteomes" id="UP000564644">
    <property type="component" value="Unassembled WGS sequence"/>
</dbReference>
<name>A0A7X0SJE5_9BACL</name>
<evidence type="ECO:0000313" key="2">
    <source>
        <dbReference type="EMBL" id="MBB6731052.1"/>
    </source>
</evidence>
<dbReference type="InterPro" id="IPR036390">
    <property type="entry name" value="WH_DNA-bd_sf"/>
</dbReference>
<accession>A0A7X0SJE5</accession>
<organism evidence="2 3">
    <name type="scientific">Cohnella zeiphila</name>
    <dbReference type="NCBI Taxonomy" id="2761120"/>
    <lineage>
        <taxon>Bacteria</taxon>
        <taxon>Bacillati</taxon>
        <taxon>Bacillota</taxon>
        <taxon>Bacilli</taxon>
        <taxon>Bacillales</taxon>
        <taxon>Paenibacillaceae</taxon>
        <taxon>Cohnella</taxon>
    </lineage>
</organism>
<sequence>MLLTRRRKQFLGQLAELYGQQNEPVHYGTLAAALGVSKWTAYDMLKEIEKMGCAVRSYAANGGETGRTQVRFVPTPLGYELLEAEREETAVDADDWEATRARLLAALRGISSRRTLTERLRKLKEEVRHVKRGMEVCAYSIGVMLMYLYKTGGKAEEYVRHLVSRAPTGEIGMTTFAGAVLGTVAPESAREIGAELAELAGKYLRSVTDLSEREKVLLSDFLLEALV</sequence>
<keyword evidence="3" id="KW-1185">Reference proteome</keyword>
<protein>
    <submittedName>
        <fullName evidence="2">Lrp/AsnC family transcriptional regulator</fullName>
    </submittedName>
</protein>
<feature type="coiled-coil region" evidence="1">
    <location>
        <begin position="79"/>
        <end position="133"/>
    </location>
</feature>
<dbReference type="EMBL" id="JACJVO010000009">
    <property type="protein sequence ID" value="MBB6731052.1"/>
    <property type="molecule type" value="Genomic_DNA"/>
</dbReference>